<reference evidence="2 3" key="1">
    <citation type="submission" date="2019-08" db="EMBL/GenBank/DDBJ databases">
        <title>In-depth cultivation of the pig gut microbiome towards novel bacterial diversity and tailored functional studies.</title>
        <authorList>
            <person name="Wylensek D."/>
            <person name="Hitch T.C.A."/>
            <person name="Clavel T."/>
        </authorList>
    </citation>
    <scope>NUCLEOTIDE SEQUENCE [LARGE SCALE GENOMIC DNA]</scope>
    <source>
        <strain evidence="2 3">Bifido-178-WT-2B</strain>
    </source>
</reference>
<organism evidence="2 3">
    <name type="scientific">Lactobacillus porci</name>
    <dbReference type="NCBI Taxonomy" id="2012477"/>
    <lineage>
        <taxon>Bacteria</taxon>
        <taxon>Bacillati</taxon>
        <taxon>Bacillota</taxon>
        <taxon>Bacilli</taxon>
        <taxon>Lactobacillales</taxon>
        <taxon>Lactobacillaceae</taxon>
        <taxon>Lactobacillus</taxon>
    </lineage>
</organism>
<evidence type="ECO:0000256" key="1">
    <source>
        <dbReference type="SAM" id="Phobius"/>
    </source>
</evidence>
<dbReference type="InterPro" id="IPR029058">
    <property type="entry name" value="AB_hydrolase_fold"/>
</dbReference>
<keyword evidence="1" id="KW-0472">Membrane</keyword>
<evidence type="ECO:0000313" key="3">
    <source>
        <dbReference type="Proteomes" id="UP000438120"/>
    </source>
</evidence>
<dbReference type="PROSITE" id="PS00018">
    <property type="entry name" value="EF_HAND_1"/>
    <property type="match status" value="1"/>
</dbReference>
<dbReference type="Proteomes" id="UP000438120">
    <property type="component" value="Unassembled WGS sequence"/>
</dbReference>
<dbReference type="Pfam" id="PF11187">
    <property type="entry name" value="Mbeg1-like"/>
    <property type="match status" value="1"/>
</dbReference>
<proteinExistence type="predicted"/>
<feature type="transmembrane region" description="Helical" evidence="1">
    <location>
        <begin position="419"/>
        <end position="437"/>
    </location>
</feature>
<keyword evidence="1" id="KW-0812">Transmembrane</keyword>
<dbReference type="RefSeq" id="WP_154546945.1">
    <property type="nucleotide sequence ID" value="NZ_VUMX01000002.1"/>
</dbReference>
<keyword evidence="3" id="KW-1185">Reference proteome</keyword>
<dbReference type="EMBL" id="VUMX01000002">
    <property type="protein sequence ID" value="MST86282.1"/>
    <property type="molecule type" value="Genomic_DNA"/>
</dbReference>
<feature type="transmembrane region" description="Helical" evidence="1">
    <location>
        <begin position="473"/>
        <end position="494"/>
    </location>
</feature>
<dbReference type="AlphaFoldDB" id="A0A6A8MC84"/>
<dbReference type="OrthoDB" id="9769481at2"/>
<accession>A0A6A8MC84</accession>
<keyword evidence="1" id="KW-1133">Transmembrane helix</keyword>
<feature type="transmembrane region" description="Helical" evidence="1">
    <location>
        <begin position="386"/>
        <end position="407"/>
    </location>
</feature>
<protein>
    <submittedName>
        <fullName evidence="2">DUF2974 domain-containing protein</fullName>
    </submittedName>
</protein>
<dbReference type="Gene3D" id="3.40.50.1820">
    <property type="entry name" value="alpha/beta hydrolase"/>
    <property type="match status" value="1"/>
</dbReference>
<feature type="transmembrane region" description="Helical" evidence="1">
    <location>
        <begin position="361"/>
        <end position="380"/>
    </location>
</feature>
<feature type="transmembrane region" description="Helical" evidence="1">
    <location>
        <begin position="506"/>
        <end position="527"/>
    </location>
</feature>
<comment type="caution">
    <text evidence="2">The sequence shown here is derived from an EMBL/GenBank/DDBJ whole genome shotgun (WGS) entry which is preliminary data.</text>
</comment>
<dbReference type="SUPFAM" id="SSF53474">
    <property type="entry name" value="alpha/beta-Hydrolases"/>
    <property type="match status" value="1"/>
</dbReference>
<evidence type="ECO:0000313" key="2">
    <source>
        <dbReference type="EMBL" id="MST86282.1"/>
    </source>
</evidence>
<dbReference type="InterPro" id="IPR018247">
    <property type="entry name" value="EF_Hand_1_Ca_BS"/>
</dbReference>
<dbReference type="Pfam" id="PF03729">
    <property type="entry name" value="DUF308"/>
    <property type="match status" value="2"/>
</dbReference>
<gene>
    <name evidence="2" type="ORF">FYJ62_01120</name>
</gene>
<name>A0A6A8MC84_9LACO</name>
<dbReference type="InterPro" id="IPR005325">
    <property type="entry name" value="DUF308_memb"/>
</dbReference>
<sequence length="537" mass="60813">MDNDNSNLLTYLEWRGDIPLDKSPFNEIDALVLAIFSYLNLEDYIPAGKKYVTLDSAAKKYFAKEEHERDASQYQQLFRLMSEADRFKKAKLSHFNTTLTDQSQFSAVKVVLEDDTHFVAFRGTDDTLVGWKEDFEISFKETRAQTMSVRYMTKILNEDSAPYILGGHSKGGNLAEYAAIHLASQYHDRIKAVYTFDSPGLADEVSGDCNGDYLKRILHRYVPDYSIIGRLFEPKDIEPTIVYSTNGNLAQHDTYSWQIKGHQFVTRKRPNSESRIYNQLISQWIGEAKLDEREALTNDLFDALAASGSTKINQLDKNGFGGFGAILLSVANSSRRTKFVLGNLFSSIWRMIKDQQIGSALFSRDSLTGWLLVLAGIISLTAPNYAFKAFGVLVAAGGIMFSFNHILKVSVSAFKPQQKRFFIITYLILFAVSVALLSNNQLLIFLAHYFLGIFLLFYAYGRSRKIILHKEHGIFRMIITGAEALISFALGIVVIINPEYFNHRSIIIIGALLIAYGAFKLLGELFTHRPKMPKRHR</sequence>
<dbReference type="InterPro" id="IPR024499">
    <property type="entry name" value="Mbeg1-like"/>
</dbReference>
<feature type="transmembrane region" description="Helical" evidence="1">
    <location>
        <begin position="443"/>
        <end position="461"/>
    </location>
</feature>